<reference evidence="2" key="1">
    <citation type="submission" date="2019-08" db="EMBL/GenBank/DDBJ databases">
        <title>Comparative genome analysis confer to the adaptation heavy metal polluted environment.</title>
        <authorList>
            <person name="Li Y."/>
        </authorList>
    </citation>
    <scope>NUCLEOTIDE SEQUENCE [LARGE SCALE GENOMIC DNA]</scope>
    <source>
        <strain evidence="2">P1</strain>
    </source>
</reference>
<protein>
    <submittedName>
        <fullName evidence="2">Alkaline phosphatase family protein</fullName>
    </submittedName>
</protein>
<proteinExistence type="predicted"/>
<dbReference type="AlphaFoldDB" id="A0A5C1HTZ5"/>
<dbReference type="Pfam" id="PF01663">
    <property type="entry name" value="Phosphodiest"/>
    <property type="match status" value="1"/>
</dbReference>
<dbReference type="PANTHER" id="PTHR10151:SF120">
    <property type="entry name" value="BIS(5'-ADENOSYL)-TRIPHOSPHATASE"/>
    <property type="match status" value="1"/>
</dbReference>
<feature type="chain" id="PRO_5022776035" evidence="1">
    <location>
        <begin position="21"/>
        <end position="448"/>
    </location>
</feature>
<dbReference type="InterPro" id="IPR017850">
    <property type="entry name" value="Alkaline_phosphatase_core_sf"/>
</dbReference>
<dbReference type="EMBL" id="CP043450">
    <property type="protein sequence ID" value="QEM08561.1"/>
    <property type="molecule type" value="Genomic_DNA"/>
</dbReference>
<feature type="signal peptide" evidence="1">
    <location>
        <begin position="1"/>
        <end position="20"/>
    </location>
</feature>
<dbReference type="InterPro" id="IPR002591">
    <property type="entry name" value="Phosphodiest/P_Trfase"/>
</dbReference>
<evidence type="ECO:0000256" key="1">
    <source>
        <dbReference type="SAM" id="SignalP"/>
    </source>
</evidence>
<keyword evidence="1" id="KW-0732">Signal</keyword>
<dbReference type="Proteomes" id="UP000251402">
    <property type="component" value="Chromosome"/>
</dbReference>
<evidence type="ECO:0000313" key="3">
    <source>
        <dbReference type="Proteomes" id="UP000251402"/>
    </source>
</evidence>
<sequence length="448" mass="49396">MKIFFKTLLFILAGTCAAWAQKPKYVVMISIDGFRPEFYKDPSWGAINLMEIAANGVYADGVRGDMPTVTYPSHTTIITGKYPAKHGVFYNTPFETTDQIGELGYTDARRIKTETLWEAAHKKGLTTASVLWPVSVHAPVDYNMPDAARDTKLPDPLSPFRKYATPTGLFEELEQNATGRLYNRDLDGHLSTDDNLARMASYLIEKHKPNLITVHLVCVDHYAHAEGRMGPTVRKAVANIDRNIGRIIEATERAGIKDSTAFLIVGDHGFVNIHTQLAPNVWLANAGLVGKNLQNGDWKAQFFQQGGTTFLYVKNNDQKVLKQVRTLLEQAPAPQRKLFRVIERKQLDELGADPQVSLALAAIPGVSFNNATDGNSLRSGSGGTHGHFPDFKEIETGFLAFGSGISNQKIIHQMGLEDIAPIVAALLDLQLTDIDGVLYPGILKQVKK</sequence>
<dbReference type="Gene3D" id="3.40.720.10">
    <property type="entry name" value="Alkaline Phosphatase, subunit A"/>
    <property type="match status" value="1"/>
</dbReference>
<dbReference type="RefSeq" id="WP_112573464.1">
    <property type="nucleotide sequence ID" value="NZ_CP043450.1"/>
</dbReference>
<name>A0A5C1HTZ5_9SPHI</name>
<dbReference type="KEGG" id="mrub:DEO27_000510"/>
<keyword evidence="3" id="KW-1185">Reference proteome</keyword>
<dbReference type="OrthoDB" id="9779418at2"/>
<gene>
    <name evidence="2" type="ORF">DEO27_000510</name>
</gene>
<evidence type="ECO:0000313" key="2">
    <source>
        <dbReference type="EMBL" id="QEM08561.1"/>
    </source>
</evidence>
<accession>A0A5C1HTZ5</accession>
<dbReference type="CDD" id="cd16018">
    <property type="entry name" value="Enpp"/>
    <property type="match status" value="1"/>
</dbReference>
<dbReference type="PANTHER" id="PTHR10151">
    <property type="entry name" value="ECTONUCLEOTIDE PYROPHOSPHATASE/PHOSPHODIESTERASE"/>
    <property type="match status" value="1"/>
</dbReference>
<dbReference type="GO" id="GO:0016787">
    <property type="term" value="F:hydrolase activity"/>
    <property type="evidence" value="ECO:0007669"/>
    <property type="project" value="UniProtKB-ARBA"/>
</dbReference>
<dbReference type="SUPFAM" id="SSF53649">
    <property type="entry name" value="Alkaline phosphatase-like"/>
    <property type="match status" value="1"/>
</dbReference>
<organism evidence="2 3">
    <name type="scientific">Mucilaginibacter rubeus</name>
    <dbReference type="NCBI Taxonomy" id="2027860"/>
    <lineage>
        <taxon>Bacteria</taxon>
        <taxon>Pseudomonadati</taxon>
        <taxon>Bacteroidota</taxon>
        <taxon>Sphingobacteriia</taxon>
        <taxon>Sphingobacteriales</taxon>
        <taxon>Sphingobacteriaceae</taxon>
        <taxon>Mucilaginibacter</taxon>
    </lineage>
</organism>